<dbReference type="EMBL" id="JANAVB010042478">
    <property type="protein sequence ID" value="KAJ6794094.1"/>
    <property type="molecule type" value="Genomic_DNA"/>
</dbReference>
<dbReference type="Proteomes" id="UP001140949">
    <property type="component" value="Unassembled WGS sequence"/>
</dbReference>
<evidence type="ECO:0000313" key="2">
    <source>
        <dbReference type="EMBL" id="KAJ6823637.1"/>
    </source>
</evidence>
<accession>A0AAX6G5K3</accession>
<evidence type="ECO:0000313" key="1">
    <source>
        <dbReference type="EMBL" id="KAJ6794094.1"/>
    </source>
</evidence>
<reference evidence="2" key="2">
    <citation type="submission" date="2023-04" db="EMBL/GenBank/DDBJ databases">
        <authorList>
            <person name="Bruccoleri R.E."/>
            <person name="Oakeley E.J."/>
            <person name="Faust A.-M."/>
            <person name="Dessus-Babus S."/>
            <person name="Altorfer M."/>
            <person name="Burckhardt D."/>
            <person name="Oertli M."/>
            <person name="Naumann U."/>
            <person name="Petersen F."/>
            <person name="Wong J."/>
        </authorList>
    </citation>
    <scope>NUCLEOTIDE SEQUENCE</scope>
    <source>
        <strain evidence="2">GSM-AAB239-AS_SAM_17_03QT</strain>
        <tissue evidence="2">Leaf</tissue>
    </source>
</reference>
<name>A0AAX6G5K3_IRIPA</name>
<evidence type="ECO:0000313" key="3">
    <source>
        <dbReference type="Proteomes" id="UP001140949"/>
    </source>
</evidence>
<sequence length="90" mass="9084">MERQCDATAPSIVPELSEDDTVNVIEPVVDGSCDDIIVGTGGGGGGGRGQGYLLDCNSRDIEGGEGGEVGSASSYGIEDVDVERVVAHGD</sequence>
<dbReference type="AlphaFoldDB" id="A0AAX6G5K3"/>
<proteinExistence type="predicted"/>
<reference evidence="2" key="1">
    <citation type="journal article" date="2023" name="GigaByte">
        <title>Genome assembly of the bearded iris, Iris pallida Lam.</title>
        <authorList>
            <person name="Bruccoleri R.E."/>
            <person name="Oakeley E.J."/>
            <person name="Faust A.M.E."/>
            <person name="Altorfer M."/>
            <person name="Dessus-Babus S."/>
            <person name="Burckhardt D."/>
            <person name="Oertli M."/>
            <person name="Naumann U."/>
            <person name="Petersen F."/>
            <person name="Wong J."/>
        </authorList>
    </citation>
    <scope>NUCLEOTIDE SEQUENCE</scope>
    <source>
        <strain evidence="2">GSM-AAB239-AS_SAM_17_03QT</strain>
    </source>
</reference>
<keyword evidence="3" id="KW-1185">Reference proteome</keyword>
<organism evidence="2 3">
    <name type="scientific">Iris pallida</name>
    <name type="common">Sweet iris</name>
    <dbReference type="NCBI Taxonomy" id="29817"/>
    <lineage>
        <taxon>Eukaryota</taxon>
        <taxon>Viridiplantae</taxon>
        <taxon>Streptophyta</taxon>
        <taxon>Embryophyta</taxon>
        <taxon>Tracheophyta</taxon>
        <taxon>Spermatophyta</taxon>
        <taxon>Magnoliopsida</taxon>
        <taxon>Liliopsida</taxon>
        <taxon>Asparagales</taxon>
        <taxon>Iridaceae</taxon>
        <taxon>Iridoideae</taxon>
        <taxon>Irideae</taxon>
        <taxon>Iris</taxon>
    </lineage>
</organism>
<gene>
    <name evidence="2" type="ORF">M6B38_128690</name>
    <name evidence="1" type="ORF">M6B38_234350</name>
</gene>
<protein>
    <submittedName>
        <fullName evidence="2">F-box protein SKIP23-like</fullName>
    </submittedName>
</protein>
<dbReference type="EMBL" id="JANAVB010022600">
    <property type="protein sequence ID" value="KAJ6823637.1"/>
    <property type="molecule type" value="Genomic_DNA"/>
</dbReference>
<comment type="caution">
    <text evidence="2">The sequence shown here is derived from an EMBL/GenBank/DDBJ whole genome shotgun (WGS) entry which is preliminary data.</text>
</comment>